<name>A0AAD3DBE7_9STRA</name>
<feature type="compositionally biased region" description="Basic and acidic residues" evidence="1">
    <location>
        <begin position="357"/>
        <end position="372"/>
    </location>
</feature>
<dbReference type="InterPro" id="IPR036291">
    <property type="entry name" value="NAD(P)-bd_dom_sf"/>
</dbReference>
<reference evidence="4 5" key="1">
    <citation type="journal article" date="2021" name="Sci. Rep.">
        <title>The genome of the diatom Chaetoceros tenuissimus carries an ancient integrated fragment of an extant virus.</title>
        <authorList>
            <person name="Hongo Y."/>
            <person name="Kimura K."/>
            <person name="Takaki Y."/>
            <person name="Yoshida Y."/>
            <person name="Baba S."/>
            <person name="Kobayashi G."/>
            <person name="Nagasaki K."/>
            <person name="Hano T."/>
            <person name="Tomaru Y."/>
        </authorList>
    </citation>
    <scope>NUCLEOTIDE SEQUENCE [LARGE SCALE GENOMIC DNA]</scope>
    <source>
        <strain evidence="4 5">NIES-3715</strain>
    </source>
</reference>
<dbReference type="SUPFAM" id="SSF51735">
    <property type="entry name" value="NAD(P)-binding Rossmann-fold domains"/>
    <property type="match status" value="1"/>
</dbReference>
<evidence type="ECO:0000256" key="2">
    <source>
        <dbReference type="SAM" id="SignalP"/>
    </source>
</evidence>
<dbReference type="PANTHER" id="PTHR15020">
    <property type="entry name" value="FLAVIN REDUCTASE-RELATED"/>
    <property type="match status" value="1"/>
</dbReference>
<dbReference type="InterPro" id="IPR016040">
    <property type="entry name" value="NAD(P)-bd_dom"/>
</dbReference>
<organism evidence="4 5">
    <name type="scientific">Chaetoceros tenuissimus</name>
    <dbReference type="NCBI Taxonomy" id="426638"/>
    <lineage>
        <taxon>Eukaryota</taxon>
        <taxon>Sar</taxon>
        <taxon>Stramenopiles</taxon>
        <taxon>Ochrophyta</taxon>
        <taxon>Bacillariophyta</taxon>
        <taxon>Coscinodiscophyceae</taxon>
        <taxon>Chaetocerotophycidae</taxon>
        <taxon>Chaetocerotales</taxon>
        <taxon>Chaetocerotaceae</taxon>
        <taxon>Chaetoceros</taxon>
    </lineage>
</organism>
<feature type="signal peptide" evidence="2">
    <location>
        <begin position="1"/>
        <end position="21"/>
    </location>
</feature>
<feature type="region of interest" description="Disordered" evidence="1">
    <location>
        <begin position="342"/>
        <end position="384"/>
    </location>
</feature>
<evidence type="ECO:0000259" key="3">
    <source>
        <dbReference type="Pfam" id="PF13460"/>
    </source>
</evidence>
<feature type="domain" description="NAD(P)-binding" evidence="3">
    <location>
        <begin position="58"/>
        <end position="285"/>
    </location>
</feature>
<gene>
    <name evidence="4" type="ORF">CTEN210_17835</name>
</gene>
<dbReference type="Gene3D" id="3.40.50.720">
    <property type="entry name" value="NAD(P)-binding Rossmann-like Domain"/>
    <property type="match status" value="1"/>
</dbReference>
<dbReference type="Proteomes" id="UP001054902">
    <property type="component" value="Unassembled WGS sequence"/>
</dbReference>
<evidence type="ECO:0000256" key="1">
    <source>
        <dbReference type="SAM" id="MobiDB-lite"/>
    </source>
</evidence>
<dbReference type="AlphaFoldDB" id="A0AAD3DBE7"/>
<keyword evidence="2" id="KW-0732">Signal</keyword>
<dbReference type="EMBL" id="BLLK01000074">
    <property type="protein sequence ID" value="GFH61359.1"/>
    <property type="molecule type" value="Genomic_DNA"/>
</dbReference>
<dbReference type="Pfam" id="PF13460">
    <property type="entry name" value="NAD_binding_10"/>
    <property type="match status" value="1"/>
</dbReference>
<proteinExistence type="predicted"/>
<accession>A0AAD3DBE7</accession>
<keyword evidence="5" id="KW-1185">Reference proteome</keyword>
<protein>
    <recommendedName>
        <fullName evidence="3">NAD(P)-binding domain-containing protein</fullName>
    </recommendedName>
</protein>
<feature type="compositionally biased region" description="Low complexity" evidence="1">
    <location>
        <begin position="375"/>
        <end position="384"/>
    </location>
</feature>
<evidence type="ECO:0000313" key="4">
    <source>
        <dbReference type="EMBL" id="GFH61359.1"/>
    </source>
</evidence>
<dbReference type="PANTHER" id="PTHR15020:SF11">
    <property type="entry name" value="OS06G0360300 PROTEIN"/>
    <property type="match status" value="1"/>
</dbReference>
<sequence length="384" mass="41211">MKVFCAKLILASIVLATNTDAFTIPSFSTVVANGVKEGRDSELIKNFDPSAKTIAVTGATGRTGSLVVKELLNRGNNVIAIVRDEQKAADVLPVKFPPTAEKKNLIIKKCDLALEDNVISTIQASDCDASIWCATGFSDNESQSFLDKLGAIFGVAVQPKKSIDAVGVPALAKAFEGSEDTDGPKVVMLSSAGVTRPSWSDEKKEQYKGCADIPIVRLNPFNILNIKADSEERLRESGTPYCIFRPTGLNEDWPVGSRPIFSQGDVAVGRINRKDVAKILVDCVFTKESVGKTFEAFSIEGYPPAEEISMALGRLRLDSEGPMSEDALAASYSAMQQLLPGEKQDPSQLAMGQTYEQLDKGETGRLGEKGEENAEAAAPKPTTV</sequence>
<evidence type="ECO:0000313" key="5">
    <source>
        <dbReference type="Proteomes" id="UP001054902"/>
    </source>
</evidence>
<feature type="compositionally biased region" description="Polar residues" evidence="1">
    <location>
        <begin position="346"/>
        <end position="356"/>
    </location>
</feature>
<comment type="caution">
    <text evidence="4">The sequence shown here is derived from an EMBL/GenBank/DDBJ whole genome shotgun (WGS) entry which is preliminary data.</text>
</comment>
<feature type="chain" id="PRO_5042015279" description="NAD(P)-binding domain-containing protein" evidence="2">
    <location>
        <begin position="22"/>
        <end position="384"/>
    </location>
</feature>